<keyword evidence="2" id="KW-1185">Reference proteome</keyword>
<accession>A0AAV2FFK5</accession>
<proteinExistence type="predicted"/>
<gene>
    <name evidence="1" type="ORF">LTRI10_LOCUS37071</name>
</gene>
<dbReference type="Proteomes" id="UP001497516">
    <property type="component" value="Chromosome 6"/>
</dbReference>
<dbReference type="AlphaFoldDB" id="A0AAV2FFK5"/>
<evidence type="ECO:0000313" key="2">
    <source>
        <dbReference type="Proteomes" id="UP001497516"/>
    </source>
</evidence>
<sequence length="145" mass="16002">MEVSPKVLPPIDPRRRLSPFRRRLEQERRSIRGGDSLLFVEGWSRKGNRSLAAALSFSSTAGAGKAARKGVVIRFSHRFHSRGACFPASPAMFGRQLPVELGDLTPSCPQQTSAGGCIHGRWRQNEKHEEAANAESFSCCLELPE</sequence>
<organism evidence="1 2">
    <name type="scientific">Linum trigynum</name>
    <dbReference type="NCBI Taxonomy" id="586398"/>
    <lineage>
        <taxon>Eukaryota</taxon>
        <taxon>Viridiplantae</taxon>
        <taxon>Streptophyta</taxon>
        <taxon>Embryophyta</taxon>
        <taxon>Tracheophyta</taxon>
        <taxon>Spermatophyta</taxon>
        <taxon>Magnoliopsida</taxon>
        <taxon>eudicotyledons</taxon>
        <taxon>Gunneridae</taxon>
        <taxon>Pentapetalae</taxon>
        <taxon>rosids</taxon>
        <taxon>fabids</taxon>
        <taxon>Malpighiales</taxon>
        <taxon>Linaceae</taxon>
        <taxon>Linum</taxon>
    </lineage>
</organism>
<dbReference type="EMBL" id="OZ034819">
    <property type="protein sequence ID" value="CAL1396722.1"/>
    <property type="molecule type" value="Genomic_DNA"/>
</dbReference>
<evidence type="ECO:0000313" key="1">
    <source>
        <dbReference type="EMBL" id="CAL1396722.1"/>
    </source>
</evidence>
<reference evidence="1 2" key="1">
    <citation type="submission" date="2024-04" db="EMBL/GenBank/DDBJ databases">
        <authorList>
            <person name="Fracassetti M."/>
        </authorList>
    </citation>
    <scope>NUCLEOTIDE SEQUENCE [LARGE SCALE GENOMIC DNA]</scope>
</reference>
<name>A0AAV2FFK5_9ROSI</name>
<protein>
    <submittedName>
        <fullName evidence="1">Uncharacterized protein</fullName>
    </submittedName>
</protein>